<name>A0A445CIA6_ARAHY</name>
<evidence type="ECO:0000313" key="1">
    <source>
        <dbReference type="EMBL" id="RYR50651.1"/>
    </source>
</evidence>
<reference evidence="1 2" key="1">
    <citation type="submission" date="2019-01" db="EMBL/GenBank/DDBJ databases">
        <title>Sequencing of cultivated peanut Arachis hypogaea provides insights into genome evolution and oil improvement.</title>
        <authorList>
            <person name="Chen X."/>
        </authorList>
    </citation>
    <scope>NUCLEOTIDE SEQUENCE [LARGE SCALE GENOMIC DNA]</scope>
    <source>
        <strain evidence="2">cv. Fuhuasheng</strain>
        <tissue evidence="1">Leaves</tissue>
    </source>
</reference>
<gene>
    <name evidence="1" type="ORF">Ahy_A07g037281</name>
</gene>
<keyword evidence="2" id="KW-1185">Reference proteome</keyword>
<dbReference type="AlphaFoldDB" id="A0A445CIA6"/>
<dbReference type="Proteomes" id="UP000289738">
    <property type="component" value="Chromosome A07"/>
</dbReference>
<organism evidence="1 2">
    <name type="scientific">Arachis hypogaea</name>
    <name type="common">Peanut</name>
    <dbReference type="NCBI Taxonomy" id="3818"/>
    <lineage>
        <taxon>Eukaryota</taxon>
        <taxon>Viridiplantae</taxon>
        <taxon>Streptophyta</taxon>
        <taxon>Embryophyta</taxon>
        <taxon>Tracheophyta</taxon>
        <taxon>Spermatophyta</taxon>
        <taxon>Magnoliopsida</taxon>
        <taxon>eudicotyledons</taxon>
        <taxon>Gunneridae</taxon>
        <taxon>Pentapetalae</taxon>
        <taxon>rosids</taxon>
        <taxon>fabids</taxon>
        <taxon>Fabales</taxon>
        <taxon>Fabaceae</taxon>
        <taxon>Papilionoideae</taxon>
        <taxon>50 kb inversion clade</taxon>
        <taxon>dalbergioids sensu lato</taxon>
        <taxon>Dalbergieae</taxon>
        <taxon>Pterocarpus clade</taxon>
        <taxon>Arachis</taxon>
    </lineage>
</organism>
<comment type="caution">
    <text evidence="1">The sequence shown here is derived from an EMBL/GenBank/DDBJ whole genome shotgun (WGS) entry which is preliminary data.</text>
</comment>
<dbReference type="EMBL" id="SDMP01000007">
    <property type="protein sequence ID" value="RYR50651.1"/>
    <property type="molecule type" value="Genomic_DNA"/>
</dbReference>
<sequence length="148" mass="16744">MSTRSNPPPEATAALMMIANTASYVPKQFSAPSFSLGFTNSNCHCYGYVISRMRVYAGGAPLKKDDRKIEPPYINILGKKKTQYKSFSLKIAEVDHFRVEYASWILFHEMNRDRDTTIRKSEAIRLSKPSAVLLSPYCQIELNDIDGD</sequence>
<evidence type="ECO:0000313" key="2">
    <source>
        <dbReference type="Proteomes" id="UP000289738"/>
    </source>
</evidence>
<proteinExistence type="predicted"/>
<protein>
    <submittedName>
        <fullName evidence="1">Uncharacterized protein</fullName>
    </submittedName>
</protein>
<accession>A0A445CIA6</accession>